<dbReference type="EMBL" id="UXHF01000010">
    <property type="protein sequence ID" value="VDC48648.1"/>
    <property type="molecule type" value="Genomic_DNA"/>
</dbReference>
<evidence type="ECO:0000256" key="9">
    <source>
        <dbReference type="ARBA" id="ARBA00023136"/>
    </source>
</evidence>
<evidence type="ECO:0000256" key="6">
    <source>
        <dbReference type="ARBA" id="ARBA00022692"/>
    </source>
</evidence>
<dbReference type="Proteomes" id="UP000289220">
    <property type="component" value="Unassembled WGS sequence"/>
</dbReference>
<evidence type="ECO:0000256" key="4">
    <source>
        <dbReference type="ARBA" id="ARBA00022475"/>
    </source>
</evidence>
<dbReference type="PROSITE" id="PS52015">
    <property type="entry name" value="TONB_CTD"/>
    <property type="match status" value="1"/>
</dbReference>
<dbReference type="GO" id="GO:0031992">
    <property type="term" value="F:energy transducer activity"/>
    <property type="evidence" value="ECO:0007669"/>
    <property type="project" value="TreeGrafter"/>
</dbReference>
<keyword evidence="9 11" id="KW-0472">Membrane</keyword>
<evidence type="ECO:0000256" key="7">
    <source>
        <dbReference type="ARBA" id="ARBA00022927"/>
    </source>
</evidence>
<evidence type="ECO:0000259" key="12">
    <source>
        <dbReference type="PROSITE" id="PS52015"/>
    </source>
</evidence>
<proteinExistence type="inferred from homology"/>
<evidence type="ECO:0000256" key="2">
    <source>
        <dbReference type="ARBA" id="ARBA00006555"/>
    </source>
</evidence>
<keyword evidence="7" id="KW-0653">Protein transport</keyword>
<keyword evidence="4" id="KW-1003">Cell membrane</keyword>
<accession>A0A7Z9C580</accession>
<dbReference type="GO" id="GO:0098797">
    <property type="term" value="C:plasma membrane protein complex"/>
    <property type="evidence" value="ECO:0007669"/>
    <property type="project" value="TreeGrafter"/>
</dbReference>
<evidence type="ECO:0000256" key="8">
    <source>
        <dbReference type="ARBA" id="ARBA00022989"/>
    </source>
</evidence>
<dbReference type="AlphaFoldDB" id="A0A7Z9C580"/>
<dbReference type="RefSeq" id="WP_154725602.1">
    <property type="nucleotide sequence ID" value="NZ_UXHF01000010.1"/>
</dbReference>
<dbReference type="Pfam" id="PF03544">
    <property type="entry name" value="TonB_C"/>
    <property type="match status" value="1"/>
</dbReference>
<organism evidence="13 14">
    <name type="scientific">Brevundimonas mediterranea</name>
    <dbReference type="NCBI Taxonomy" id="74329"/>
    <lineage>
        <taxon>Bacteria</taxon>
        <taxon>Pseudomonadati</taxon>
        <taxon>Pseudomonadota</taxon>
        <taxon>Alphaproteobacteria</taxon>
        <taxon>Caulobacterales</taxon>
        <taxon>Caulobacteraceae</taxon>
        <taxon>Brevundimonas</taxon>
    </lineage>
</organism>
<gene>
    <name evidence="13" type="ORF">BREV_BREV_00772</name>
</gene>
<evidence type="ECO:0000256" key="1">
    <source>
        <dbReference type="ARBA" id="ARBA00004383"/>
    </source>
</evidence>
<comment type="caution">
    <text evidence="13">The sequence shown here is derived from an EMBL/GenBank/DDBJ whole genome shotgun (WGS) entry which is preliminary data.</text>
</comment>
<dbReference type="InterPro" id="IPR006260">
    <property type="entry name" value="TonB/TolA_C"/>
</dbReference>
<keyword evidence="8 11" id="KW-1133">Transmembrane helix</keyword>
<protein>
    <recommendedName>
        <fullName evidence="12">TonB C-terminal domain-containing protein</fullName>
    </recommendedName>
</protein>
<dbReference type="GO" id="GO:0055085">
    <property type="term" value="P:transmembrane transport"/>
    <property type="evidence" value="ECO:0007669"/>
    <property type="project" value="InterPro"/>
</dbReference>
<comment type="subcellular location">
    <subcellularLocation>
        <location evidence="1">Cell inner membrane</location>
        <topology evidence="1">Single-pass membrane protein</topology>
        <orientation evidence="1">Periplasmic side</orientation>
    </subcellularLocation>
</comment>
<dbReference type="PANTHER" id="PTHR33446">
    <property type="entry name" value="PROTEIN TONB-RELATED"/>
    <property type="match status" value="1"/>
</dbReference>
<feature type="compositionally biased region" description="Pro residues" evidence="10">
    <location>
        <begin position="112"/>
        <end position="129"/>
    </location>
</feature>
<evidence type="ECO:0000256" key="11">
    <source>
        <dbReference type="SAM" id="Phobius"/>
    </source>
</evidence>
<reference evidence="13 14" key="1">
    <citation type="submission" date="2018-11" db="EMBL/GenBank/DDBJ databases">
        <authorList>
            <person name="Peiro R."/>
            <person name="Begona"/>
            <person name="Cbmso G."/>
            <person name="Lopez M."/>
            <person name="Gonzalez S."/>
            <person name="Sacristan E."/>
            <person name="Castillo E."/>
        </authorList>
    </citation>
    <scope>NUCLEOTIDE SEQUENCE [LARGE SCALE GENOMIC DNA]</scope>
    <source>
        <strain evidence="13">Brev_genome</strain>
    </source>
</reference>
<keyword evidence="3" id="KW-0813">Transport</keyword>
<feature type="transmembrane region" description="Helical" evidence="11">
    <location>
        <begin position="22"/>
        <end position="45"/>
    </location>
</feature>
<evidence type="ECO:0000313" key="14">
    <source>
        <dbReference type="Proteomes" id="UP000289220"/>
    </source>
</evidence>
<dbReference type="InterPro" id="IPR051045">
    <property type="entry name" value="TonB-dependent_transducer"/>
</dbReference>
<comment type="similarity">
    <text evidence="2">Belongs to the TonB family.</text>
</comment>
<evidence type="ECO:0000256" key="3">
    <source>
        <dbReference type="ARBA" id="ARBA00022448"/>
    </source>
</evidence>
<feature type="region of interest" description="Disordered" evidence="10">
    <location>
        <begin position="82"/>
        <end position="146"/>
    </location>
</feature>
<dbReference type="SUPFAM" id="SSF74653">
    <property type="entry name" value="TolA/TonB C-terminal domain"/>
    <property type="match status" value="1"/>
</dbReference>
<keyword evidence="5" id="KW-0997">Cell inner membrane</keyword>
<dbReference type="InterPro" id="IPR037682">
    <property type="entry name" value="TonB_C"/>
</dbReference>
<keyword evidence="6 11" id="KW-0812">Transmembrane</keyword>
<evidence type="ECO:0000256" key="5">
    <source>
        <dbReference type="ARBA" id="ARBA00022519"/>
    </source>
</evidence>
<dbReference type="PANTHER" id="PTHR33446:SF2">
    <property type="entry name" value="PROTEIN TONB"/>
    <property type="match status" value="1"/>
</dbReference>
<dbReference type="NCBIfam" id="TIGR01352">
    <property type="entry name" value="tonB_Cterm"/>
    <property type="match status" value="1"/>
</dbReference>
<evidence type="ECO:0000313" key="13">
    <source>
        <dbReference type="EMBL" id="VDC48648.1"/>
    </source>
</evidence>
<dbReference type="GO" id="GO:0015031">
    <property type="term" value="P:protein transport"/>
    <property type="evidence" value="ECO:0007669"/>
    <property type="project" value="UniProtKB-KW"/>
</dbReference>
<name>A0A7Z9C580_9CAUL</name>
<feature type="compositionally biased region" description="Pro residues" evidence="10">
    <location>
        <begin position="83"/>
        <end position="95"/>
    </location>
</feature>
<keyword evidence="14" id="KW-1185">Reference proteome</keyword>
<evidence type="ECO:0000256" key="10">
    <source>
        <dbReference type="SAM" id="MobiDB-lite"/>
    </source>
</evidence>
<dbReference type="Gene3D" id="3.30.1150.10">
    <property type="match status" value="1"/>
</dbReference>
<feature type="compositionally biased region" description="Polar residues" evidence="10">
    <location>
        <begin position="130"/>
        <end position="141"/>
    </location>
</feature>
<sequence length="224" mass="24436">MTDVAYHRSRYDVPKKKGFMGVSYPVLIVCLLIVTLLFALLIFFLQQSKFKLKEFNYVDESVEVELVEPVPPPPPKLQVRVPAPVPNVTPPPPVNITPTKKEDRVEYTGPPVNIPGPPPPPAPPAPPRPSTITNVQWSRQPRPTADDFPARALEREISGSATVECTARSNGSPANCRVVSEEPAGMGFGRAAVRVVQRGQLSPRTVDGAAQDATFRVRVPFTLG</sequence>
<feature type="domain" description="TonB C-terminal" evidence="12">
    <location>
        <begin position="133"/>
        <end position="224"/>
    </location>
</feature>